<evidence type="ECO:0000259" key="3">
    <source>
        <dbReference type="Pfam" id="PF13421"/>
    </source>
</evidence>
<dbReference type="InterPro" id="IPR026870">
    <property type="entry name" value="Zinc_ribbon_dom"/>
</dbReference>
<sequence length="434" mass="47366">MALIDVVTWTPDGGEFIFAYKYPESNLSTYTQLVVYESQEALLFSKGELMGQFGPGKHQLNTENLPILSSLYGLPFGGKNPFFAEIWYVNKLLPANLAWKINRMTIHDVDYDTQLPLTAFGQYGVKVVNSARFLKRLVGTKTVFTQSDMVSQAWGEFSTKVKSAVVQFMTTNRVGFKYISAYLDQLSNYLKDNLTPFWEEYGLELTKFYVSSIDIDDSTPDGRKVKNALSEQSSMSITGHTWQQERAFGMAEQAIGKMGGGSNGGGLLGSIMALNMMNNMQSQMGSGMMQSNYNQPHFNSRDTSTPQGQTGQMGMAGGDSNRMIFCAGCSKKHSVAERFCPHCGKEYRPCPSCGADNLENAKRCVSCGTSLVQNSSQSASSNICPSCGAQVALGAAFCSSCGASLQQQAKNVCSRCGTAVDPKQKFCPNCGNKL</sequence>
<dbReference type="EMBL" id="JAPDVK010000004">
    <property type="protein sequence ID" value="MCW4129749.1"/>
    <property type="molecule type" value="Genomic_DNA"/>
</dbReference>
<evidence type="ECO:0000259" key="1">
    <source>
        <dbReference type="Pfam" id="PF12773"/>
    </source>
</evidence>
<dbReference type="PANTHER" id="PTHR37826">
    <property type="entry name" value="FLOTILLIN BAND_7_5 DOMAIN PROTEIN"/>
    <property type="match status" value="1"/>
</dbReference>
<feature type="domain" description="SPFH" evidence="3">
    <location>
        <begin position="22"/>
        <end position="236"/>
    </location>
</feature>
<organism evidence="4 5">
    <name type="scientific">Segatella copri</name>
    <dbReference type="NCBI Taxonomy" id="165179"/>
    <lineage>
        <taxon>Bacteria</taxon>
        <taxon>Pseudomonadati</taxon>
        <taxon>Bacteroidota</taxon>
        <taxon>Bacteroidia</taxon>
        <taxon>Bacteroidales</taxon>
        <taxon>Prevotellaceae</taxon>
        <taxon>Segatella</taxon>
    </lineage>
</organism>
<accession>A0AAP3BET6</accession>
<name>A0AAP3BET6_9BACT</name>
<dbReference type="InterPro" id="IPR025874">
    <property type="entry name" value="DZR"/>
</dbReference>
<dbReference type="Pfam" id="PF13421">
    <property type="entry name" value="Band_7_1"/>
    <property type="match status" value="1"/>
</dbReference>
<comment type="caution">
    <text evidence="4">The sequence shown here is derived from an EMBL/GenBank/DDBJ whole genome shotgun (WGS) entry which is preliminary data.</text>
</comment>
<dbReference type="PANTHER" id="PTHR37826:SF2">
    <property type="entry name" value="ZINC-RIBBON DOMAIN-CONTAINING PROTEIN"/>
    <property type="match status" value="1"/>
</dbReference>
<dbReference type="CDD" id="cd03408">
    <property type="entry name" value="SPFH_like_u1"/>
    <property type="match status" value="1"/>
</dbReference>
<evidence type="ECO:0000313" key="5">
    <source>
        <dbReference type="Proteomes" id="UP001209344"/>
    </source>
</evidence>
<dbReference type="Pfam" id="PF12773">
    <property type="entry name" value="DZR"/>
    <property type="match status" value="1"/>
</dbReference>
<protein>
    <submittedName>
        <fullName evidence="4">SPFH domain-containing protein</fullName>
    </submittedName>
</protein>
<proteinExistence type="predicted"/>
<feature type="domain" description="DZANK-type" evidence="1">
    <location>
        <begin position="384"/>
        <end position="431"/>
    </location>
</feature>
<dbReference type="Proteomes" id="UP001209344">
    <property type="component" value="Unassembled WGS sequence"/>
</dbReference>
<reference evidence="4" key="1">
    <citation type="submission" date="2022-11" db="EMBL/GenBank/DDBJ databases">
        <title>Genomic repertoires linked with pathogenic potency of arthritogenic Prevotella copri isolated from the gut of rheumatoid arthritis patients.</title>
        <authorList>
            <person name="Nii T."/>
            <person name="Maeda Y."/>
            <person name="Motooka D."/>
            <person name="Naito M."/>
            <person name="Matsumoto Y."/>
            <person name="Ogawa T."/>
            <person name="Oguro-Igashira E."/>
            <person name="Kishikawa T."/>
            <person name="Yamashita M."/>
            <person name="Koizumi S."/>
            <person name="Kurakawa T."/>
            <person name="Okumura R."/>
            <person name="Kayama H."/>
            <person name="Murakami M."/>
            <person name="Sakaguchi T."/>
            <person name="Das B."/>
            <person name="Nakamura S."/>
            <person name="Okada Y."/>
            <person name="Kumanogoh A."/>
            <person name="Takeda K."/>
        </authorList>
    </citation>
    <scope>NUCLEOTIDE SEQUENCE</scope>
    <source>
        <strain evidence="4">F3-75</strain>
    </source>
</reference>
<evidence type="ECO:0000313" key="4">
    <source>
        <dbReference type="EMBL" id="MCW4129749.1"/>
    </source>
</evidence>
<dbReference type="Pfam" id="PF13240">
    <property type="entry name" value="Zn_Ribbon_1"/>
    <property type="match status" value="1"/>
</dbReference>
<gene>
    <name evidence="4" type="ORF">ONT16_16185</name>
</gene>
<feature type="domain" description="Zinc-ribbon" evidence="2">
    <location>
        <begin position="350"/>
        <end position="371"/>
    </location>
</feature>
<dbReference type="AlphaFoldDB" id="A0AAP3BET6"/>
<evidence type="ECO:0000259" key="2">
    <source>
        <dbReference type="Pfam" id="PF13240"/>
    </source>
</evidence>
<dbReference type="RefSeq" id="WP_264967117.1">
    <property type="nucleotide sequence ID" value="NZ_JAPDVK010000004.1"/>
</dbReference>
<dbReference type="InterPro" id="IPR033880">
    <property type="entry name" value="SPFH_YdjI"/>
</dbReference>